<evidence type="ECO:0000313" key="3">
    <source>
        <dbReference type="Proteomes" id="UP001595952"/>
    </source>
</evidence>
<dbReference type="EMBL" id="JBHSEI010000008">
    <property type="protein sequence ID" value="MFC4639049.1"/>
    <property type="molecule type" value="Genomic_DNA"/>
</dbReference>
<dbReference type="RefSeq" id="WP_380062048.1">
    <property type="nucleotide sequence ID" value="NZ_JBHSEI010000008.1"/>
</dbReference>
<keyword evidence="3" id="KW-1185">Reference proteome</keyword>
<dbReference type="Gene3D" id="3.30.420.10">
    <property type="entry name" value="Ribonuclease H-like superfamily/Ribonuclease H"/>
    <property type="match status" value="1"/>
</dbReference>
<dbReference type="Proteomes" id="UP001595952">
    <property type="component" value="Unassembled WGS sequence"/>
</dbReference>
<comment type="caution">
    <text evidence="2">The sequence shown here is derived from an EMBL/GenBank/DDBJ whole genome shotgun (WGS) entry which is preliminary data.</text>
</comment>
<evidence type="ECO:0000256" key="1">
    <source>
        <dbReference type="SAM" id="MobiDB-lite"/>
    </source>
</evidence>
<proteinExistence type="predicted"/>
<name>A0ABV9IC63_9DEIO</name>
<accession>A0ABV9IC63</accession>
<organism evidence="2 3">
    <name type="scientific">Deinococcus hohokamensis</name>
    <dbReference type="NCBI Taxonomy" id="309883"/>
    <lineage>
        <taxon>Bacteria</taxon>
        <taxon>Thermotogati</taxon>
        <taxon>Deinococcota</taxon>
        <taxon>Deinococci</taxon>
        <taxon>Deinococcales</taxon>
        <taxon>Deinococcaceae</taxon>
        <taxon>Deinococcus</taxon>
    </lineage>
</organism>
<gene>
    <name evidence="2" type="ORF">ACFO0D_11940</name>
</gene>
<evidence type="ECO:0000313" key="2">
    <source>
        <dbReference type="EMBL" id="MFC4639049.1"/>
    </source>
</evidence>
<dbReference type="InterPro" id="IPR012337">
    <property type="entry name" value="RNaseH-like_sf"/>
</dbReference>
<sequence>MYTDGSSRHERRQTFSGWAARAVQPETRQVRQISGARPGGTSLDAETEALLSGLQLVPAGAAARLYSDLDPAALKSLLQTPEAEAARAHLHELWVQPIARNSNRHHHDAHRLARAAELSVRDGEAPGPAGLNQTVLEGQDLARAGAADPPLPLHQPWALPGGARALQLQLETIPPGQTPERQARLSWWLGPVQGTGRAPKEAVQSALRRNLTLLARVSLVELTVPRSWASAAQEAAQDLGTVRVLLSEEAEPPDGQ</sequence>
<dbReference type="SUPFAM" id="SSF53098">
    <property type="entry name" value="Ribonuclease H-like"/>
    <property type="match status" value="1"/>
</dbReference>
<protein>
    <submittedName>
        <fullName evidence="2">Uncharacterized protein</fullName>
    </submittedName>
</protein>
<feature type="region of interest" description="Disordered" evidence="1">
    <location>
        <begin position="1"/>
        <end position="41"/>
    </location>
</feature>
<dbReference type="InterPro" id="IPR036397">
    <property type="entry name" value="RNaseH_sf"/>
</dbReference>
<reference evidence="3" key="1">
    <citation type="journal article" date="2019" name="Int. J. Syst. Evol. Microbiol.">
        <title>The Global Catalogue of Microorganisms (GCM) 10K type strain sequencing project: providing services to taxonomists for standard genome sequencing and annotation.</title>
        <authorList>
            <consortium name="The Broad Institute Genomics Platform"/>
            <consortium name="The Broad Institute Genome Sequencing Center for Infectious Disease"/>
            <person name="Wu L."/>
            <person name="Ma J."/>
        </authorList>
    </citation>
    <scope>NUCLEOTIDE SEQUENCE [LARGE SCALE GENOMIC DNA]</scope>
    <source>
        <strain evidence="3">CCUG 55995</strain>
    </source>
</reference>